<keyword evidence="1" id="KW-0472">Membrane</keyword>
<keyword evidence="1" id="KW-0812">Transmembrane</keyword>
<dbReference type="RefSeq" id="WP_225942585.1">
    <property type="nucleotide sequence ID" value="NZ_BMXJ01000001.1"/>
</dbReference>
<keyword evidence="1" id="KW-1133">Transmembrane helix</keyword>
<feature type="transmembrane region" description="Helical" evidence="1">
    <location>
        <begin position="197"/>
        <end position="222"/>
    </location>
</feature>
<feature type="transmembrane region" description="Helical" evidence="1">
    <location>
        <begin position="604"/>
        <end position="628"/>
    </location>
</feature>
<feature type="transmembrane region" description="Helical" evidence="1">
    <location>
        <begin position="31"/>
        <end position="54"/>
    </location>
</feature>
<organism evidence="2 3">
    <name type="scientific">Nocardiopsis terrae</name>
    <dbReference type="NCBI Taxonomy" id="372655"/>
    <lineage>
        <taxon>Bacteria</taxon>
        <taxon>Bacillati</taxon>
        <taxon>Actinomycetota</taxon>
        <taxon>Actinomycetes</taxon>
        <taxon>Streptosporangiales</taxon>
        <taxon>Nocardiopsidaceae</taxon>
        <taxon>Nocardiopsis</taxon>
    </lineage>
</organism>
<evidence type="ECO:0000313" key="3">
    <source>
        <dbReference type="Proteomes" id="UP000598217"/>
    </source>
</evidence>
<gene>
    <name evidence="2" type="ORF">H4W79_004966</name>
</gene>
<evidence type="ECO:0008006" key="4">
    <source>
        <dbReference type="Google" id="ProtNLM"/>
    </source>
</evidence>
<feature type="transmembrane region" description="Helical" evidence="1">
    <location>
        <begin position="360"/>
        <end position="383"/>
    </location>
</feature>
<dbReference type="EMBL" id="JADBDY010000001">
    <property type="protein sequence ID" value="MBE1460752.1"/>
    <property type="molecule type" value="Genomic_DNA"/>
</dbReference>
<keyword evidence="3" id="KW-1185">Reference proteome</keyword>
<feature type="transmembrane region" description="Helical" evidence="1">
    <location>
        <begin position="332"/>
        <end position="354"/>
    </location>
</feature>
<reference evidence="2 3" key="1">
    <citation type="submission" date="2020-10" db="EMBL/GenBank/DDBJ databases">
        <title>Sequencing the genomes of 1000 actinobacteria strains.</title>
        <authorList>
            <person name="Klenk H.-P."/>
        </authorList>
    </citation>
    <scope>NUCLEOTIDE SEQUENCE [LARGE SCALE GENOMIC DNA]</scope>
    <source>
        <strain evidence="2 3">DSM 45157</strain>
    </source>
</reference>
<sequence length="726" mass="75671">MSRDSAPSLTGQLLRLGRARTGGVSQRTRQAVLATATAALTAVLLGLAVIAATFDGRDLRDAMRQPVLTASPEQATAWWGENSDSVGRWQHSVVYLDPVDPAAAPPPGLDSWPGPGQVYLSPALADAGPGVRDRYGEHAGTIGPQGLLSPTERLAYVGLAEDAAVPDGWMHSITGFGPQGYYLFGEKMTLTPAAQDLMIGVYLAFVVLPAAGLFVVAARFAAAGRDRRAALLTALGARTRHQFLVGLSSCLPAILTGTALGTLAVVPVLAADVTVPGIDYTVRTADVRRMWWVLSVAVAVAAASAALGYAALHARRAQRGTTRPRPATDRIATWKIALFALFATVASASALIPAGSPWTIPVYAVGLIGALAFAPSALAALLARVGAAVAHRGLRTGRPSWIVAGRWCQHRPGVLARLVAPVVIGVVTLVNMHYFLASETLTSVQARQADERLADSALRVSAHDLTARRVTEAARALPERAHLMAVDTADEGEGPTVLRAPCPTLRSLRLDCPEQPAPVESGTGDIRFTTLVNWQINSDVRFQASPAPPAEGSVEQLAVLSPMEDPLTLAEVRDTLQPVLGPTAQVDRLVSPEMTPANARLSQWGALLGGYGLALLAVASLISAGGHIAEAVRSTAPLSVLTGRRRWHLGIALGFITAPMALAAVLSAALSLPLGTVIQQNRQVPVAPPDTLAAITLGAVVLALAAGLVAGTASARAAATWRPGRY</sequence>
<evidence type="ECO:0000313" key="2">
    <source>
        <dbReference type="EMBL" id="MBE1460752.1"/>
    </source>
</evidence>
<accession>A0ABR9HNZ6</accession>
<feature type="transmembrane region" description="Helical" evidence="1">
    <location>
        <begin position="414"/>
        <end position="436"/>
    </location>
</feature>
<feature type="transmembrane region" description="Helical" evidence="1">
    <location>
        <begin position="243"/>
        <end position="270"/>
    </location>
</feature>
<feature type="transmembrane region" description="Helical" evidence="1">
    <location>
        <begin position="649"/>
        <end position="672"/>
    </location>
</feature>
<feature type="transmembrane region" description="Helical" evidence="1">
    <location>
        <begin position="692"/>
        <end position="715"/>
    </location>
</feature>
<dbReference type="Proteomes" id="UP000598217">
    <property type="component" value="Unassembled WGS sequence"/>
</dbReference>
<name>A0ABR9HNZ6_9ACTN</name>
<proteinExistence type="predicted"/>
<feature type="transmembrane region" description="Helical" evidence="1">
    <location>
        <begin position="290"/>
        <end position="312"/>
    </location>
</feature>
<protein>
    <recommendedName>
        <fullName evidence="4">FtsX-like permease family protein</fullName>
    </recommendedName>
</protein>
<comment type="caution">
    <text evidence="2">The sequence shown here is derived from an EMBL/GenBank/DDBJ whole genome shotgun (WGS) entry which is preliminary data.</text>
</comment>
<evidence type="ECO:0000256" key="1">
    <source>
        <dbReference type="SAM" id="Phobius"/>
    </source>
</evidence>